<evidence type="ECO:0000313" key="2">
    <source>
        <dbReference type="Proteomes" id="UP000646738"/>
    </source>
</evidence>
<name>A0ABQ3RLI7_STRRR</name>
<proteinExistence type="predicted"/>
<dbReference type="Proteomes" id="UP000646738">
    <property type="component" value="Unassembled WGS sequence"/>
</dbReference>
<comment type="caution">
    <text evidence="1">The sequence shown here is derived from an EMBL/GenBank/DDBJ whole genome shotgun (WGS) entry which is preliminary data.</text>
</comment>
<organism evidence="1 2">
    <name type="scientific">Streptomyces rubradiris</name>
    <name type="common">Streptomyces achromogenes subsp. rubradiris</name>
    <dbReference type="NCBI Taxonomy" id="285531"/>
    <lineage>
        <taxon>Bacteria</taxon>
        <taxon>Bacillati</taxon>
        <taxon>Actinomycetota</taxon>
        <taxon>Actinomycetes</taxon>
        <taxon>Kitasatosporales</taxon>
        <taxon>Streptomycetaceae</taxon>
        <taxon>Streptomyces</taxon>
    </lineage>
</organism>
<protein>
    <submittedName>
        <fullName evidence="1">Uncharacterized protein</fullName>
    </submittedName>
</protein>
<sequence>MEAITRISVEHYNRMRRNPDPAAIHRPSFWSLGGRRDVVDLAAFGVASFLGDEEIGTDRLAEIVANFTGRQTKLNETEIRKGYARIKRALNAVELDGKQALQAPRMRTTEAIIDQIGHTQFDLICDTRDKIAFVAEMGHLYLQIGGSDIAEPMASRMLEASTGSITANMIFHSVVPIATTLDQNAWHYLTAVLVMTLTESDGEYLDALNKLAYAAAPDRFGDGRPVQP</sequence>
<reference evidence="2" key="1">
    <citation type="submission" date="2023-07" db="EMBL/GenBank/DDBJ databases">
        <title>Whole genome shotgun sequence of Streptomyces achromogenes subsp. rubradiris NBRC 14000.</title>
        <authorList>
            <person name="Komaki H."/>
            <person name="Tamura T."/>
        </authorList>
    </citation>
    <scope>NUCLEOTIDE SEQUENCE [LARGE SCALE GENOMIC DNA]</scope>
    <source>
        <strain evidence="2">NBRC 14000</strain>
    </source>
</reference>
<evidence type="ECO:0000313" key="1">
    <source>
        <dbReference type="EMBL" id="GHI56727.1"/>
    </source>
</evidence>
<dbReference type="EMBL" id="BNEA01000015">
    <property type="protein sequence ID" value="GHI56727.1"/>
    <property type="molecule type" value="Genomic_DNA"/>
</dbReference>
<accession>A0ABQ3RLI7</accession>
<keyword evidence="2" id="KW-1185">Reference proteome</keyword>
<gene>
    <name evidence="1" type="ORF">Srubr_65730</name>
</gene>